<feature type="domain" description="APS kinase" evidence="2">
    <location>
        <begin position="12"/>
        <end position="109"/>
    </location>
</feature>
<accession>A0ABV6UTZ5</accession>
<evidence type="ECO:0000313" key="4">
    <source>
        <dbReference type="Proteomes" id="UP001592528"/>
    </source>
</evidence>
<evidence type="ECO:0000259" key="2">
    <source>
        <dbReference type="Pfam" id="PF01583"/>
    </source>
</evidence>
<dbReference type="PANTHER" id="PTHR42700">
    <property type="entry name" value="SULFATE ADENYLYLTRANSFERASE"/>
    <property type="match status" value="1"/>
</dbReference>
<dbReference type="InterPro" id="IPR050512">
    <property type="entry name" value="Sulf_AdTrans/APS_kinase"/>
</dbReference>
<dbReference type="EC" id="2.7.1.25" evidence="3"/>
<gene>
    <name evidence="3" type="ORF">ACEZDJ_26955</name>
</gene>
<reference evidence="3 4" key="1">
    <citation type="submission" date="2024-09" db="EMBL/GenBank/DDBJ databases">
        <authorList>
            <person name="Lee S.D."/>
        </authorList>
    </citation>
    <scope>NUCLEOTIDE SEQUENCE [LARGE SCALE GENOMIC DNA]</scope>
    <source>
        <strain evidence="3 4">N1-5</strain>
    </source>
</reference>
<dbReference type="GO" id="GO:0004020">
    <property type="term" value="F:adenylylsulfate kinase activity"/>
    <property type="evidence" value="ECO:0007669"/>
    <property type="project" value="UniProtKB-EC"/>
</dbReference>
<dbReference type="InterPro" id="IPR027417">
    <property type="entry name" value="P-loop_NTPase"/>
</dbReference>
<dbReference type="Proteomes" id="UP001592528">
    <property type="component" value="Unassembled WGS sequence"/>
</dbReference>
<dbReference type="Gene3D" id="3.40.50.300">
    <property type="entry name" value="P-loop containing nucleotide triphosphate hydrolases"/>
    <property type="match status" value="1"/>
</dbReference>
<sequence length="155" mass="16325">MMQMRSKPCGCGVTVWLTGPSDVGTSALTQALAERLRGAGYRVAALSTDEAPARSVHRVGLTAEVLAHNGVIALVSSAAPDANARDAVRDRHRSSGTHFLEVHVEAPARAHDPIGADRRYEPPHHPDLVIPAQAQSSGEALVILARLLAAKSFVA</sequence>
<comment type="caution">
    <text evidence="3">The sequence shown here is derived from an EMBL/GenBank/DDBJ whole genome shotgun (WGS) entry which is preliminary data.</text>
</comment>
<protein>
    <submittedName>
        <fullName evidence="3">Adenylyl-sulfate kinase</fullName>
        <ecNumber evidence="3">2.7.1.25</ecNumber>
    </submittedName>
</protein>
<dbReference type="RefSeq" id="WP_051725739.1">
    <property type="nucleotide sequence ID" value="NZ_JBHEZZ010000017.1"/>
</dbReference>
<name>A0ABV6UTZ5_9ACTN</name>
<evidence type="ECO:0000313" key="3">
    <source>
        <dbReference type="EMBL" id="MFC1404926.1"/>
    </source>
</evidence>
<dbReference type="InterPro" id="IPR059117">
    <property type="entry name" value="APS_kinase_dom"/>
</dbReference>
<keyword evidence="1 3" id="KW-0808">Transferase</keyword>
<dbReference type="SUPFAM" id="SSF52540">
    <property type="entry name" value="P-loop containing nucleoside triphosphate hydrolases"/>
    <property type="match status" value="1"/>
</dbReference>
<evidence type="ECO:0000256" key="1">
    <source>
        <dbReference type="ARBA" id="ARBA00022679"/>
    </source>
</evidence>
<organism evidence="3 4">
    <name type="scientific">Streptacidiphilus cavernicola</name>
    <dbReference type="NCBI Taxonomy" id="3342716"/>
    <lineage>
        <taxon>Bacteria</taxon>
        <taxon>Bacillati</taxon>
        <taxon>Actinomycetota</taxon>
        <taxon>Actinomycetes</taxon>
        <taxon>Kitasatosporales</taxon>
        <taxon>Streptomycetaceae</taxon>
        <taxon>Streptacidiphilus</taxon>
    </lineage>
</organism>
<dbReference type="Pfam" id="PF01583">
    <property type="entry name" value="APS_kinase"/>
    <property type="match status" value="1"/>
</dbReference>
<keyword evidence="4" id="KW-1185">Reference proteome</keyword>
<dbReference type="PANTHER" id="PTHR42700:SF1">
    <property type="entry name" value="SULFATE ADENYLYLTRANSFERASE"/>
    <property type="match status" value="1"/>
</dbReference>
<dbReference type="EMBL" id="JBHEZZ010000017">
    <property type="protein sequence ID" value="MFC1404926.1"/>
    <property type="molecule type" value="Genomic_DNA"/>
</dbReference>
<keyword evidence="3" id="KW-0418">Kinase</keyword>
<proteinExistence type="predicted"/>